<dbReference type="GO" id="GO:0008270">
    <property type="term" value="F:zinc ion binding"/>
    <property type="evidence" value="ECO:0007669"/>
    <property type="project" value="InterPro"/>
</dbReference>
<dbReference type="PANTHER" id="PTHR11022">
    <property type="entry name" value="PEPTIDOGLYCAN RECOGNITION PROTEIN"/>
    <property type="match status" value="1"/>
</dbReference>
<feature type="non-terminal residue" evidence="6">
    <location>
        <position position="1"/>
    </location>
</feature>
<dbReference type="CDD" id="cd06583">
    <property type="entry name" value="PGRP"/>
    <property type="match status" value="1"/>
</dbReference>
<reference evidence="6" key="1">
    <citation type="submission" date="2012-12" db="EMBL/GenBank/DDBJ databases">
        <title>Identification and characterization of a phenylalanine ammonia-lyase gene family in Isatis indigotica Fort.</title>
        <authorList>
            <person name="Liu Q."/>
            <person name="Chen J."/>
            <person name="Zhou X."/>
            <person name="Di P."/>
            <person name="Xiao Y."/>
            <person name="Xuan H."/>
            <person name="Zhang L."/>
            <person name="Chen W."/>
        </authorList>
    </citation>
    <scope>NUCLEOTIDE SEQUENCE</scope>
    <source>
        <tissue evidence="6">Salivary gland</tissue>
    </source>
</reference>
<dbReference type="PANTHER" id="PTHR11022:SF41">
    <property type="entry name" value="PEPTIDOGLYCAN-RECOGNITION PROTEIN LC-RELATED"/>
    <property type="match status" value="1"/>
</dbReference>
<dbReference type="Gene3D" id="3.40.80.10">
    <property type="entry name" value="Peptidoglycan recognition protein-like"/>
    <property type="match status" value="1"/>
</dbReference>
<dbReference type="AlphaFoldDB" id="A0A0K8RNL2"/>
<evidence type="ECO:0000259" key="4">
    <source>
        <dbReference type="SMART" id="SM00644"/>
    </source>
</evidence>
<comment type="similarity">
    <text evidence="1">Belongs to the N-acetylmuramoyl-L-alanine amidase 2 family.</text>
</comment>
<keyword evidence="3" id="KW-0391">Immunity</keyword>
<evidence type="ECO:0000259" key="5">
    <source>
        <dbReference type="SMART" id="SM00701"/>
    </source>
</evidence>
<dbReference type="InterPro" id="IPR036505">
    <property type="entry name" value="Amidase/PGRP_sf"/>
</dbReference>
<keyword evidence="2" id="KW-0399">Innate immunity</keyword>
<dbReference type="FunFam" id="3.40.80.10:FF:000001">
    <property type="entry name" value="Peptidoglycan recognition protein 1"/>
    <property type="match status" value="1"/>
</dbReference>
<evidence type="ECO:0000256" key="3">
    <source>
        <dbReference type="ARBA" id="ARBA00022859"/>
    </source>
</evidence>
<evidence type="ECO:0000313" key="6">
    <source>
        <dbReference type="EMBL" id="JAA72665.1"/>
    </source>
</evidence>
<dbReference type="GO" id="GO:0008745">
    <property type="term" value="F:N-acetylmuramoyl-L-alanine amidase activity"/>
    <property type="evidence" value="ECO:0007669"/>
    <property type="project" value="InterPro"/>
</dbReference>
<name>A0A0K8RNL2_IXORI</name>
<dbReference type="Pfam" id="PF01510">
    <property type="entry name" value="Amidase_2"/>
    <property type="match status" value="1"/>
</dbReference>
<dbReference type="EMBL" id="GADI01001143">
    <property type="protein sequence ID" value="JAA72665.1"/>
    <property type="molecule type" value="mRNA"/>
</dbReference>
<accession>A0A0K8RNL2</accession>
<dbReference type="InterPro" id="IPR006619">
    <property type="entry name" value="PGRP_domain_met/bac"/>
</dbReference>
<evidence type="ECO:0000256" key="1">
    <source>
        <dbReference type="ARBA" id="ARBA00007553"/>
    </source>
</evidence>
<organism evidence="6">
    <name type="scientific">Ixodes ricinus</name>
    <name type="common">Common tick</name>
    <name type="synonym">Acarus ricinus</name>
    <dbReference type="NCBI Taxonomy" id="34613"/>
    <lineage>
        <taxon>Eukaryota</taxon>
        <taxon>Metazoa</taxon>
        <taxon>Ecdysozoa</taxon>
        <taxon>Arthropoda</taxon>
        <taxon>Chelicerata</taxon>
        <taxon>Arachnida</taxon>
        <taxon>Acari</taxon>
        <taxon>Parasitiformes</taxon>
        <taxon>Ixodida</taxon>
        <taxon>Ixodoidea</taxon>
        <taxon>Ixodidae</taxon>
        <taxon>Ixodinae</taxon>
        <taxon>Ixodes</taxon>
    </lineage>
</organism>
<dbReference type="GO" id="GO:0009253">
    <property type="term" value="P:peptidoglycan catabolic process"/>
    <property type="evidence" value="ECO:0007669"/>
    <property type="project" value="InterPro"/>
</dbReference>
<dbReference type="SMART" id="SM00701">
    <property type="entry name" value="PGRP"/>
    <property type="match status" value="1"/>
</dbReference>
<dbReference type="SUPFAM" id="SSF55846">
    <property type="entry name" value="N-acetylmuramoyl-L-alanine amidase-like"/>
    <property type="match status" value="1"/>
</dbReference>
<evidence type="ECO:0000256" key="2">
    <source>
        <dbReference type="ARBA" id="ARBA00022588"/>
    </source>
</evidence>
<protein>
    <submittedName>
        <fullName evidence="6">Putative peptidoglycan recognition protein</fullName>
    </submittedName>
</protein>
<feature type="domain" description="Peptidoglycan recognition protein family" evidence="5">
    <location>
        <begin position="72"/>
        <end position="216"/>
    </location>
</feature>
<feature type="domain" description="N-acetylmuramoyl-L-alanine amidase" evidence="4">
    <location>
        <begin position="86"/>
        <end position="222"/>
    </location>
</feature>
<sequence>DYVHTYSSSSVSFVLLVFKSTADEDASVATAAISRPVHWHKTLLPRDITQTYDPGKTESGFGYQKLEMCEDISYVSRKEWGARSPKAVKSFNIDGGVRYVFHHHTEGDDCVSKENCSEIISRWQAVHQDQQGWDDIGYSFLIGANGLIFEGRGWNYVGAHTVAFNNKSVSLGFVGDYSRKVPNRYMLQAAMKLIECGIRLNKISANYTLHGQKDANCRQCPGEAFYAFMQNMSHYGGRLEDYICTPSPWE</sequence>
<proteinExistence type="evidence at transcript level"/>
<dbReference type="GO" id="GO:0045087">
    <property type="term" value="P:innate immune response"/>
    <property type="evidence" value="ECO:0007669"/>
    <property type="project" value="UniProtKB-KW"/>
</dbReference>
<dbReference type="InterPro" id="IPR002502">
    <property type="entry name" value="Amidase_domain"/>
</dbReference>
<dbReference type="SMART" id="SM00644">
    <property type="entry name" value="Ami_2"/>
    <property type="match status" value="1"/>
</dbReference>
<dbReference type="InterPro" id="IPR015510">
    <property type="entry name" value="PGRP"/>
</dbReference>